<evidence type="ECO:0000256" key="10">
    <source>
        <dbReference type="SAM" id="MobiDB-lite"/>
    </source>
</evidence>
<feature type="transmembrane region" description="Helical" evidence="11">
    <location>
        <begin position="131"/>
        <end position="149"/>
    </location>
</feature>
<feature type="transmembrane region" description="Helical" evidence="11">
    <location>
        <begin position="161"/>
        <end position="184"/>
    </location>
</feature>
<feature type="region of interest" description="Disordered" evidence="10">
    <location>
        <begin position="415"/>
        <end position="474"/>
    </location>
</feature>
<evidence type="ECO:0000256" key="7">
    <source>
        <dbReference type="ARBA" id="ARBA00023065"/>
    </source>
</evidence>
<proteinExistence type="predicted"/>
<dbReference type="PANTHER" id="PTHR43562">
    <property type="entry name" value="NAPA-TYPE SODIUM/HYDROGEN ANTIPORTER"/>
    <property type="match status" value="1"/>
</dbReference>
<dbReference type="Pfam" id="PF00999">
    <property type="entry name" value="Na_H_Exchanger"/>
    <property type="match status" value="1"/>
</dbReference>
<feature type="transmembrane region" description="Helical" evidence="11">
    <location>
        <begin position="366"/>
        <end position="385"/>
    </location>
</feature>
<organism evidence="13 14">
    <name type="scientific">Saccharata proteae CBS 121410</name>
    <dbReference type="NCBI Taxonomy" id="1314787"/>
    <lineage>
        <taxon>Eukaryota</taxon>
        <taxon>Fungi</taxon>
        <taxon>Dikarya</taxon>
        <taxon>Ascomycota</taxon>
        <taxon>Pezizomycotina</taxon>
        <taxon>Dothideomycetes</taxon>
        <taxon>Dothideomycetes incertae sedis</taxon>
        <taxon>Botryosphaeriales</taxon>
        <taxon>Saccharataceae</taxon>
        <taxon>Saccharata</taxon>
    </lineage>
</organism>
<dbReference type="GO" id="GO:0006814">
    <property type="term" value="P:sodium ion transport"/>
    <property type="evidence" value="ECO:0007669"/>
    <property type="project" value="UniProtKB-KW"/>
</dbReference>
<comment type="caution">
    <text evidence="13">The sequence shown here is derived from an EMBL/GenBank/DDBJ whole genome shotgun (WGS) entry which is preliminary data.</text>
</comment>
<accession>A0A9P4HVR2</accession>
<feature type="transmembrane region" description="Helical" evidence="11">
    <location>
        <begin position="69"/>
        <end position="86"/>
    </location>
</feature>
<evidence type="ECO:0000256" key="4">
    <source>
        <dbReference type="ARBA" id="ARBA00022692"/>
    </source>
</evidence>
<keyword evidence="7" id="KW-0406">Ion transport</keyword>
<dbReference type="AlphaFoldDB" id="A0A9P4HVR2"/>
<evidence type="ECO:0000256" key="5">
    <source>
        <dbReference type="ARBA" id="ARBA00022989"/>
    </source>
</evidence>
<gene>
    <name evidence="13" type="ORF">K490DRAFT_43177</name>
</gene>
<feature type="transmembrane region" description="Helical" evidence="11">
    <location>
        <begin position="98"/>
        <end position="119"/>
    </location>
</feature>
<evidence type="ECO:0000256" key="1">
    <source>
        <dbReference type="ARBA" id="ARBA00004141"/>
    </source>
</evidence>
<keyword evidence="5 11" id="KW-1133">Transmembrane helix</keyword>
<dbReference type="OrthoDB" id="1288932at2759"/>
<evidence type="ECO:0000259" key="12">
    <source>
        <dbReference type="Pfam" id="PF00999"/>
    </source>
</evidence>
<evidence type="ECO:0000256" key="8">
    <source>
        <dbReference type="ARBA" id="ARBA00023136"/>
    </source>
</evidence>
<dbReference type="GO" id="GO:0016020">
    <property type="term" value="C:membrane"/>
    <property type="evidence" value="ECO:0007669"/>
    <property type="project" value="UniProtKB-SubCell"/>
</dbReference>
<feature type="transmembrane region" description="Helical" evidence="11">
    <location>
        <begin position="339"/>
        <end position="359"/>
    </location>
</feature>
<feature type="transmembrane region" description="Helical" evidence="11">
    <location>
        <begin position="246"/>
        <end position="265"/>
    </location>
</feature>
<evidence type="ECO:0000313" key="13">
    <source>
        <dbReference type="EMBL" id="KAF2086813.1"/>
    </source>
</evidence>
<keyword evidence="4 11" id="KW-0812">Transmembrane</keyword>
<keyword evidence="6" id="KW-0915">Sodium</keyword>
<dbReference type="GO" id="GO:0015297">
    <property type="term" value="F:antiporter activity"/>
    <property type="evidence" value="ECO:0007669"/>
    <property type="project" value="UniProtKB-KW"/>
</dbReference>
<keyword evidence="9" id="KW-0739">Sodium transport</keyword>
<sequence>MSALTSASLPYHQPQILTILVPSSLLLALNVVNFLLDKTVYCGLLGQILIGVAWGTPGARWVGVDAERVIVQLGYLGLILLVYEGGLSTSFSALKANLVLSICVALTGVSLPIALSFILRPLLGAMPLQSFTAGAALCSTSLGTTFTVLATSGLTKSRLGVVLTSAAMMDDVVGLVMVQVISNLGGDASELSAATILRPVLVSIAFAVIVPVVCRFLMKPVTVRLNTWRVSKSDGVVQRIMALRHFAFVVHTLLLLAMVAGGNYAGTSDLFTAYLAGAGISWWDTEVPHIIPGIDKKAEAAAKEMAMAPSSSADLNTNPAETSGPAIYSHYYAQPVDKLLKPLFFASVGFSIPISKMFAPAVVWRGVVYTILMFIGKVICGLWLVRLSTPNPFSGAARSALSKMRLPTWPHSWLGDARKRKEEEHQSTAKASTKQSKDNKNGDNDAPAPEPKTSPEPAAPSKAENHTSPAPTKPLSLYPAAIVGSAMVARGEIGFLISSLAESKGVFGSSSSAGSSDIFLTVTWAIMLCTILGPFAVGLLARRVRRLEGGRGEGKRDVLGVWGVE</sequence>
<protein>
    <submittedName>
        <fullName evidence="13">Sodium/hydrogen exchanger</fullName>
    </submittedName>
</protein>
<keyword evidence="14" id="KW-1185">Reference proteome</keyword>
<evidence type="ECO:0000256" key="11">
    <source>
        <dbReference type="SAM" id="Phobius"/>
    </source>
</evidence>
<keyword evidence="2" id="KW-0813">Transport</keyword>
<evidence type="ECO:0000256" key="9">
    <source>
        <dbReference type="ARBA" id="ARBA00023201"/>
    </source>
</evidence>
<evidence type="ECO:0000313" key="14">
    <source>
        <dbReference type="Proteomes" id="UP000799776"/>
    </source>
</evidence>
<keyword evidence="8 11" id="KW-0472">Membrane</keyword>
<feature type="compositionally biased region" description="Basic and acidic residues" evidence="10">
    <location>
        <begin position="416"/>
        <end position="427"/>
    </location>
</feature>
<reference evidence="13" key="1">
    <citation type="journal article" date="2020" name="Stud. Mycol.">
        <title>101 Dothideomycetes genomes: a test case for predicting lifestyles and emergence of pathogens.</title>
        <authorList>
            <person name="Haridas S."/>
            <person name="Albert R."/>
            <person name="Binder M."/>
            <person name="Bloem J."/>
            <person name="Labutti K."/>
            <person name="Salamov A."/>
            <person name="Andreopoulos B."/>
            <person name="Baker S."/>
            <person name="Barry K."/>
            <person name="Bills G."/>
            <person name="Bluhm B."/>
            <person name="Cannon C."/>
            <person name="Castanera R."/>
            <person name="Culley D."/>
            <person name="Daum C."/>
            <person name="Ezra D."/>
            <person name="Gonzalez J."/>
            <person name="Henrissat B."/>
            <person name="Kuo A."/>
            <person name="Liang C."/>
            <person name="Lipzen A."/>
            <person name="Lutzoni F."/>
            <person name="Magnuson J."/>
            <person name="Mondo S."/>
            <person name="Nolan M."/>
            <person name="Ohm R."/>
            <person name="Pangilinan J."/>
            <person name="Park H.-J."/>
            <person name="Ramirez L."/>
            <person name="Alfaro M."/>
            <person name="Sun H."/>
            <person name="Tritt A."/>
            <person name="Yoshinaga Y."/>
            <person name="Zwiers L.-H."/>
            <person name="Turgeon B."/>
            <person name="Goodwin S."/>
            <person name="Spatafora J."/>
            <person name="Crous P."/>
            <person name="Grigoriev I."/>
        </authorList>
    </citation>
    <scope>NUCLEOTIDE SEQUENCE</scope>
    <source>
        <strain evidence="13">CBS 121410</strain>
    </source>
</reference>
<name>A0A9P4HVR2_9PEZI</name>
<feature type="transmembrane region" description="Helical" evidence="11">
    <location>
        <begin position="518"/>
        <end position="541"/>
    </location>
</feature>
<evidence type="ECO:0000256" key="3">
    <source>
        <dbReference type="ARBA" id="ARBA00022449"/>
    </source>
</evidence>
<dbReference type="Proteomes" id="UP000799776">
    <property type="component" value="Unassembled WGS sequence"/>
</dbReference>
<dbReference type="GO" id="GO:1902600">
    <property type="term" value="P:proton transmembrane transport"/>
    <property type="evidence" value="ECO:0007669"/>
    <property type="project" value="InterPro"/>
</dbReference>
<keyword evidence="3" id="KW-0050">Antiport</keyword>
<dbReference type="EMBL" id="ML978722">
    <property type="protein sequence ID" value="KAF2086813.1"/>
    <property type="molecule type" value="Genomic_DNA"/>
</dbReference>
<feature type="transmembrane region" description="Helical" evidence="11">
    <location>
        <begin position="196"/>
        <end position="218"/>
    </location>
</feature>
<dbReference type="InterPro" id="IPR038770">
    <property type="entry name" value="Na+/solute_symporter_sf"/>
</dbReference>
<evidence type="ECO:0000256" key="2">
    <source>
        <dbReference type="ARBA" id="ARBA00022448"/>
    </source>
</evidence>
<feature type="domain" description="Cation/H+ exchanger transmembrane" evidence="12">
    <location>
        <begin position="44"/>
        <end position="284"/>
    </location>
</feature>
<feature type="compositionally biased region" description="Pro residues" evidence="10">
    <location>
        <begin position="448"/>
        <end position="458"/>
    </location>
</feature>
<dbReference type="InterPro" id="IPR006153">
    <property type="entry name" value="Cation/H_exchanger_TM"/>
</dbReference>
<evidence type="ECO:0000256" key="6">
    <source>
        <dbReference type="ARBA" id="ARBA00023053"/>
    </source>
</evidence>
<comment type="subcellular location">
    <subcellularLocation>
        <location evidence="1">Membrane</location>
        <topology evidence="1">Multi-pass membrane protein</topology>
    </subcellularLocation>
</comment>
<dbReference type="PANTHER" id="PTHR43562:SF3">
    <property type="entry name" value="SODIUM ION_PROTON EXCHANGER (EUROFUNG)"/>
    <property type="match status" value="1"/>
</dbReference>
<feature type="transmembrane region" description="Helical" evidence="11">
    <location>
        <begin position="43"/>
        <end position="63"/>
    </location>
</feature>
<feature type="transmembrane region" description="Helical" evidence="11">
    <location>
        <begin position="16"/>
        <end position="36"/>
    </location>
</feature>
<dbReference type="Gene3D" id="1.20.1530.20">
    <property type="match status" value="2"/>
</dbReference>